<organism evidence="1 2">
    <name type="scientific">Paenibacillus algorifonticola</name>
    <dbReference type="NCBI Taxonomy" id="684063"/>
    <lineage>
        <taxon>Bacteria</taxon>
        <taxon>Bacillati</taxon>
        <taxon>Bacillota</taxon>
        <taxon>Bacilli</taxon>
        <taxon>Bacillales</taxon>
        <taxon>Paenibacillaceae</taxon>
        <taxon>Paenibacillus</taxon>
    </lineage>
</organism>
<sequence length="128" mass="14608">MVREIDILVVVKDIAIVDSFDEEMAGIGYEARREQGIEGRRYFTKGGFNRTHHVHMYQSGHKNISQHLVFKAYLLAHPEEAGSYGALKLKLAKQFPDHTHYYQAGKKSYVDALMGRAAQWDSGTTHNR</sequence>
<dbReference type="AlphaFoldDB" id="A0A1I2HQY0"/>
<dbReference type="SUPFAM" id="SSF81301">
    <property type="entry name" value="Nucleotidyltransferase"/>
    <property type="match status" value="1"/>
</dbReference>
<dbReference type="Pfam" id="PF04229">
    <property type="entry name" value="GrpB"/>
    <property type="match status" value="1"/>
</dbReference>
<dbReference type="Gene3D" id="3.30.460.10">
    <property type="entry name" value="Beta Polymerase, domain 2"/>
    <property type="match status" value="1"/>
</dbReference>
<proteinExistence type="predicted"/>
<gene>
    <name evidence="1" type="ORF">SAMN04487969_12543</name>
</gene>
<reference evidence="2" key="1">
    <citation type="submission" date="2016-10" db="EMBL/GenBank/DDBJ databases">
        <authorList>
            <person name="Varghese N."/>
            <person name="Submissions S."/>
        </authorList>
    </citation>
    <scope>NUCLEOTIDE SEQUENCE [LARGE SCALE GENOMIC DNA]</scope>
    <source>
        <strain evidence="2">CGMCC 1.10223</strain>
    </source>
</reference>
<dbReference type="EMBL" id="FONN01000025">
    <property type="protein sequence ID" value="SFF31720.1"/>
    <property type="molecule type" value="Genomic_DNA"/>
</dbReference>
<name>A0A1I2HQY0_9BACL</name>
<dbReference type="OrthoDB" id="9799092at2"/>
<accession>A0A1I2HQY0</accession>
<dbReference type="RefSeq" id="WP_052737263.1">
    <property type="nucleotide sequence ID" value="NZ_FONN01000025.1"/>
</dbReference>
<dbReference type="InterPro" id="IPR007344">
    <property type="entry name" value="GrpB/CoaE"/>
</dbReference>
<dbReference type="InterPro" id="IPR043519">
    <property type="entry name" value="NT_sf"/>
</dbReference>
<evidence type="ECO:0000313" key="1">
    <source>
        <dbReference type="EMBL" id="SFF31720.1"/>
    </source>
</evidence>
<dbReference type="PANTHER" id="PTHR34822">
    <property type="entry name" value="GRPB DOMAIN PROTEIN (AFU_ORTHOLOGUE AFUA_1G01530)"/>
    <property type="match status" value="1"/>
</dbReference>
<protein>
    <submittedName>
        <fullName evidence="1">GrpB protein</fullName>
    </submittedName>
</protein>
<dbReference type="PANTHER" id="PTHR34822:SF1">
    <property type="entry name" value="GRPB FAMILY PROTEIN"/>
    <property type="match status" value="1"/>
</dbReference>
<dbReference type="Proteomes" id="UP000183410">
    <property type="component" value="Unassembled WGS sequence"/>
</dbReference>
<evidence type="ECO:0000313" key="2">
    <source>
        <dbReference type="Proteomes" id="UP000183410"/>
    </source>
</evidence>
<keyword evidence="2" id="KW-1185">Reference proteome</keyword>